<dbReference type="CDD" id="cd20752">
    <property type="entry name" value="cyt_c'_beta"/>
    <property type="match status" value="1"/>
</dbReference>
<dbReference type="STRING" id="1392877.SAMN05216221_0674"/>
<evidence type="ECO:0000259" key="2">
    <source>
        <dbReference type="Pfam" id="PF16694"/>
    </source>
</evidence>
<dbReference type="AlphaFoldDB" id="A0A1H1N1Y3"/>
<organism evidence="3 4">
    <name type="scientific">Pseudomonas oryzae</name>
    <dbReference type="NCBI Taxonomy" id="1392877"/>
    <lineage>
        <taxon>Bacteria</taxon>
        <taxon>Pseudomonadati</taxon>
        <taxon>Pseudomonadota</taxon>
        <taxon>Gammaproteobacteria</taxon>
        <taxon>Pseudomonadales</taxon>
        <taxon>Pseudomonadaceae</taxon>
        <taxon>Pseudomonas</taxon>
    </lineage>
</organism>
<dbReference type="EMBL" id="LT629751">
    <property type="protein sequence ID" value="SDR92715.1"/>
    <property type="molecule type" value="Genomic_DNA"/>
</dbReference>
<dbReference type="SMR" id="A0A1H1N1Y3"/>
<sequence>MKPLLPALLALLSTSAALAADPEVPYPAGYRFWQHVKSMVIEQGHPLYESFGGIHHIYANAAALEGYQAGKFPDGAVIVFDLLEAQRADSAITEGKRKVVGVMHKDAAKYAATGGWGFEGFAGGDPAQRAVGANAATACYACHAPEKDHDYVFSRTRD</sequence>
<keyword evidence="1" id="KW-0732">Signal</keyword>
<evidence type="ECO:0000313" key="4">
    <source>
        <dbReference type="Proteomes" id="UP000243359"/>
    </source>
</evidence>
<proteinExistence type="predicted"/>
<dbReference type="OrthoDB" id="511546at2"/>
<gene>
    <name evidence="3" type="ORF">SAMN05216221_0674</name>
</gene>
<dbReference type="Pfam" id="PF16694">
    <property type="entry name" value="Cytochrome_P460"/>
    <property type="match status" value="1"/>
</dbReference>
<keyword evidence="4" id="KW-1185">Reference proteome</keyword>
<dbReference type="InterPro" id="IPR038142">
    <property type="entry name" value="Cytochrome_P460_sp"/>
</dbReference>
<evidence type="ECO:0000256" key="1">
    <source>
        <dbReference type="SAM" id="SignalP"/>
    </source>
</evidence>
<accession>A0A1H1N1Y3</accession>
<dbReference type="Gene3D" id="3.50.70.20">
    <property type="entry name" value="Cytochrome P460"/>
    <property type="match status" value="1"/>
</dbReference>
<evidence type="ECO:0000313" key="3">
    <source>
        <dbReference type="EMBL" id="SDR92715.1"/>
    </source>
</evidence>
<dbReference type="Proteomes" id="UP000243359">
    <property type="component" value="Chromosome I"/>
</dbReference>
<feature type="chain" id="PRO_5009255039" evidence="1">
    <location>
        <begin position="20"/>
        <end position="158"/>
    </location>
</feature>
<protein>
    <submittedName>
        <fullName evidence="3">Cytochrome P460</fullName>
    </submittedName>
</protein>
<feature type="domain" description="Cytochrome P460" evidence="2">
    <location>
        <begin position="27"/>
        <end position="154"/>
    </location>
</feature>
<reference evidence="4" key="1">
    <citation type="submission" date="2016-10" db="EMBL/GenBank/DDBJ databases">
        <authorList>
            <person name="Varghese N."/>
            <person name="Submissions S."/>
        </authorList>
    </citation>
    <scope>NUCLEOTIDE SEQUENCE [LARGE SCALE GENOMIC DNA]</scope>
    <source>
        <strain evidence="4">KCTC 32247</strain>
    </source>
</reference>
<feature type="signal peptide" evidence="1">
    <location>
        <begin position="1"/>
        <end position="19"/>
    </location>
</feature>
<name>A0A1H1N1Y3_9PSED</name>
<dbReference type="RefSeq" id="WP_090347611.1">
    <property type="nucleotide sequence ID" value="NZ_LT629751.1"/>
</dbReference>
<dbReference type="InterPro" id="IPR032033">
    <property type="entry name" value="Cytochrome_P460"/>
</dbReference>